<evidence type="ECO:0000256" key="1">
    <source>
        <dbReference type="SAM" id="MobiDB-lite"/>
    </source>
</evidence>
<evidence type="ECO:0000313" key="2">
    <source>
        <dbReference type="EMBL" id="CAF4453801.1"/>
    </source>
</evidence>
<comment type="caution">
    <text evidence="3">The sequence shown here is derived from an EMBL/GenBank/DDBJ whole genome shotgun (WGS) entry which is preliminary data.</text>
</comment>
<feature type="compositionally biased region" description="Acidic residues" evidence="1">
    <location>
        <begin position="15"/>
        <end position="25"/>
    </location>
</feature>
<dbReference type="EMBL" id="CAJOBJ010170976">
    <property type="protein sequence ID" value="CAF4882961.1"/>
    <property type="molecule type" value="Genomic_DNA"/>
</dbReference>
<dbReference type="Proteomes" id="UP000681967">
    <property type="component" value="Unassembled WGS sequence"/>
</dbReference>
<dbReference type="EMBL" id="CAJOBH010067122">
    <property type="protein sequence ID" value="CAF4453801.1"/>
    <property type="molecule type" value="Genomic_DNA"/>
</dbReference>
<dbReference type="AlphaFoldDB" id="A0A8S3CCZ6"/>
<proteinExistence type="predicted"/>
<protein>
    <submittedName>
        <fullName evidence="3">Uncharacterized protein</fullName>
    </submittedName>
</protein>
<organism evidence="3 4">
    <name type="scientific">Rotaria magnacalcarata</name>
    <dbReference type="NCBI Taxonomy" id="392030"/>
    <lineage>
        <taxon>Eukaryota</taxon>
        <taxon>Metazoa</taxon>
        <taxon>Spiralia</taxon>
        <taxon>Gnathifera</taxon>
        <taxon>Rotifera</taxon>
        <taxon>Eurotatoria</taxon>
        <taxon>Bdelloidea</taxon>
        <taxon>Philodinida</taxon>
        <taxon>Philodinidae</taxon>
        <taxon>Rotaria</taxon>
    </lineage>
</organism>
<reference evidence="3" key="1">
    <citation type="submission" date="2021-02" db="EMBL/GenBank/DDBJ databases">
        <authorList>
            <person name="Nowell W R."/>
        </authorList>
    </citation>
    <scope>NUCLEOTIDE SEQUENCE</scope>
</reference>
<name>A0A8S3CCZ6_9BILA</name>
<feature type="non-terminal residue" evidence="3">
    <location>
        <position position="25"/>
    </location>
</feature>
<gene>
    <name evidence="2" type="ORF">BYL167_LOCUS33877</name>
    <name evidence="3" type="ORF">GIL414_LOCUS50941</name>
</gene>
<feature type="compositionally biased region" description="Low complexity" evidence="1">
    <location>
        <begin position="1"/>
        <end position="14"/>
    </location>
</feature>
<dbReference type="Proteomes" id="UP000681720">
    <property type="component" value="Unassembled WGS sequence"/>
</dbReference>
<sequence>MCTHSLSGSSLLSSYDEDDARETSG</sequence>
<feature type="region of interest" description="Disordered" evidence="1">
    <location>
        <begin position="1"/>
        <end position="25"/>
    </location>
</feature>
<accession>A0A8S3CCZ6</accession>
<evidence type="ECO:0000313" key="4">
    <source>
        <dbReference type="Proteomes" id="UP000681720"/>
    </source>
</evidence>
<evidence type="ECO:0000313" key="3">
    <source>
        <dbReference type="EMBL" id="CAF4882961.1"/>
    </source>
</evidence>